<dbReference type="GO" id="GO:0000978">
    <property type="term" value="F:RNA polymerase II cis-regulatory region sequence-specific DNA binding"/>
    <property type="evidence" value="ECO:0007669"/>
    <property type="project" value="TreeGrafter"/>
</dbReference>
<feature type="compositionally biased region" description="Polar residues" evidence="6">
    <location>
        <begin position="305"/>
        <end position="319"/>
    </location>
</feature>
<evidence type="ECO:0000313" key="9">
    <source>
        <dbReference type="EMBL" id="KAJ3429677.1"/>
    </source>
</evidence>
<feature type="compositionally biased region" description="Basic and acidic residues" evidence="6">
    <location>
        <begin position="271"/>
        <end position="289"/>
    </location>
</feature>
<feature type="region of interest" description="Disordered" evidence="6">
    <location>
        <begin position="181"/>
        <end position="208"/>
    </location>
</feature>
<keyword evidence="1" id="KW-0677">Repeat</keyword>
<dbReference type="Proteomes" id="UP001146793">
    <property type="component" value="Unassembled WGS sequence"/>
</dbReference>
<keyword evidence="3" id="KW-0238">DNA-binding</keyword>
<dbReference type="SUPFAM" id="SSF46689">
    <property type="entry name" value="Homeodomain-like"/>
    <property type="match status" value="2"/>
</dbReference>
<dbReference type="GO" id="GO:0042795">
    <property type="term" value="P:snRNA transcription by RNA polymerase II"/>
    <property type="evidence" value="ECO:0007669"/>
    <property type="project" value="TreeGrafter"/>
</dbReference>
<evidence type="ECO:0000256" key="2">
    <source>
        <dbReference type="ARBA" id="ARBA00023015"/>
    </source>
</evidence>
<gene>
    <name evidence="9" type="ORF">M0812_25035</name>
</gene>
<dbReference type="Pfam" id="PF13921">
    <property type="entry name" value="Myb_DNA-bind_6"/>
    <property type="match status" value="1"/>
</dbReference>
<keyword evidence="2" id="KW-0805">Transcription regulation</keyword>
<evidence type="ECO:0000313" key="10">
    <source>
        <dbReference type="Proteomes" id="UP001146793"/>
    </source>
</evidence>
<feature type="domain" description="Myb-like" evidence="7">
    <location>
        <begin position="72"/>
        <end position="123"/>
    </location>
</feature>
<dbReference type="EMBL" id="JANTQA010000057">
    <property type="protein sequence ID" value="KAJ3429677.1"/>
    <property type="molecule type" value="Genomic_DNA"/>
</dbReference>
<dbReference type="CDD" id="cd00167">
    <property type="entry name" value="SANT"/>
    <property type="match status" value="3"/>
</dbReference>
<dbReference type="Gene3D" id="1.10.10.60">
    <property type="entry name" value="Homeodomain-like"/>
    <property type="match status" value="3"/>
</dbReference>
<proteinExistence type="predicted"/>
<evidence type="ECO:0000256" key="3">
    <source>
        <dbReference type="ARBA" id="ARBA00023125"/>
    </source>
</evidence>
<organism evidence="9 10">
    <name type="scientific">Anaeramoeba flamelloides</name>
    <dbReference type="NCBI Taxonomy" id="1746091"/>
    <lineage>
        <taxon>Eukaryota</taxon>
        <taxon>Metamonada</taxon>
        <taxon>Anaeramoebidae</taxon>
        <taxon>Anaeramoeba</taxon>
    </lineage>
</organism>
<protein>
    <submittedName>
        <fullName evidence="9">snRNA-activating protein complex subunit</fullName>
    </submittedName>
</protein>
<evidence type="ECO:0000256" key="4">
    <source>
        <dbReference type="ARBA" id="ARBA00023163"/>
    </source>
</evidence>
<dbReference type="Pfam" id="PF00249">
    <property type="entry name" value="Myb_DNA-binding"/>
    <property type="match status" value="1"/>
</dbReference>
<feature type="compositionally biased region" description="Polar residues" evidence="6">
    <location>
        <begin position="191"/>
        <end position="208"/>
    </location>
</feature>
<dbReference type="InterPro" id="IPR001005">
    <property type="entry name" value="SANT/Myb"/>
</dbReference>
<name>A0AAV7YP16_9EUKA</name>
<feature type="domain" description="HTH myb-type" evidence="8">
    <location>
        <begin position="28"/>
        <end position="66"/>
    </location>
</feature>
<feature type="compositionally biased region" description="Low complexity" evidence="6">
    <location>
        <begin position="290"/>
        <end position="304"/>
    </location>
</feature>
<evidence type="ECO:0000256" key="6">
    <source>
        <dbReference type="SAM" id="MobiDB-lite"/>
    </source>
</evidence>
<evidence type="ECO:0000256" key="5">
    <source>
        <dbReference type="ARBA" id="ARBA00023242"/>
    </source>
</evidence>
<dbReference type="FunFam" id="1.10.10.60:FF:000010">
    <property type="entry name" value="Transcriptional activator Myb isoform A"/>
    <property type="match status" value="1"/>
</dbReference>
<feature type="region of interest" description="Disordered" evidence="6">
    <location>
        <begin position="271"/>
        <end position="331"/>
    </location>
</feature>
<keyword evidence="5" id="KW-0539">Nucleus</keyword>
<feature type="domain" description="HTH myb-type" evidence="8">
    <location>
        <begin position="72"/>
        <end position="127"/>
    </location>
</feature>
<dbReference type="PANTHER" id="PTHR46621:SF1">
    <property type="entry name" value="SNRNA-ACTIVATING PROTEIN COMPLEX SUBUNIT 4"/>
    <property type="match status" value="1"/>
</dbReference>
<keyword evidence="4" id="KW-0804">Transcription</keyword>
<dbReference type="PROSITE" id="PS51294">
    <property type="entry name" value="HTH_MYB"/>
    <property type="match status" value="3"/>
</dbReference>
<dbReference type="InterPro" id="IPR017930">
    <property type="entry name" value="Myb_dom"/>
</dbReference>
<dbReference type="PANTHER" id="PTHR46621">
    <property type="entry name" value="SNRNA-ACTIVATING PROTEIN COMPLEX SUBUNIT 4"/>
    <property type="match status" value="1"/>
</dbReference>
<reference evidence="9" key="1">
    <citation type="submission" date="2022-08" db="EMBL/GenBank/DDBJ databases">
        <title>Novel sulphate-reducing endosymbionts in the free-living metamonad Anaeramoeba.</title>
        <authorList>
            <person name="Jerlstrom-Hultqvist J."/>
            <person name="Cepicka I."/>
            <person name="Gallot-Lavallee L."/>
            <person name="Salas-Leiva D."/>
            <person name="Curtis B.A."/>
            <person name="Zahonova K."/>
            <person name="Pipaliya S."/>
            <person name="Dacks J."/>
            <person name="Roger A.J."/>
        </authorList>
    </citation>
    <scope>NUCLEOTIDE SEQUENCE</scope>
    <source>
        <strain evidence="9">Busselton2</strain>
    </source>
</reference>
<evidence type="ECO:0000259" key="7">
    <source>
        <dbReference type="PROSITE" id="PS50090"/>
    </source>
</evidence>
<dbReference type="AlphaFoldDB" id="A0AAV7YP16"/>
<dbReference type="SMART" id="SM00717">
    <property type="entry name" value="SANT"/>
    <property type="match status" value="3"/>
</dbReference>
<comment type="caution">
    <text evidence="9">The sequence shown here is derived from an EMBL/GenBank/DDBJ whole genome shotgun (WGS) entry which is preliminary data.</text>
</comment>
<sequence length="436" mass="51762">MTVIPPPTEILQKFDELRQEQLERLDLWSTEEDKKLKQLAKHHKKKDWEKIANKFENYNSKECLLRFRSITHLKIQKGPWNKVEDQFLIKAVNELGLSAWYQIAELVPSRNAKQCRERWKNQLDPSINRGEFTEEEKELLKQKVREIGTRWSIVSTFFKGRPENMLKNYWYSIVMQSSKKEKRKKKKIPHTASTSSKTGNINNEKTTENFKSISLQKPRNRYHNLRKRSNLSFHQLKPNSQISYKLLKSNNQKINRNRITITQKQTNIKQDKVNENTNNHEYKENKSNLKTDNNNNTCLTNSNSQQFSQPKLISSNSPQRPGLLENKQNNNRKSIQKQIEEINYQNENLSINSDFTISNNFEDITFEGFENRSFSKNLLYNNQEIFLDQVPQYDETIIDLNNLWPNIMESNVSVSDFDLWALNHRSENLNNIIQFF</sequence>
<feature type="domain" description="HTH myb-type" evidence="8">
    <location>
        <begin position="128"/>
        <end position="178"/>
    </location>
</feature>
<feature type="domain" description="Myb-like" evidence="7">
    <location>
        <begin position="28"/>
        <end position="71"/>
    </location>
</feature>
<evidence type="ECO:0000256" key="1">
    <source>
        <dbReference type="ARBA" id="ARBA00022737"/>
    </source>
</evidence>
<dbReference type="InterPro" id="IPR051575">
    <property type="entry name" value="Myb-like_DNA-bd"/>
</dbReference>
<dbReference type="InterPro" id="IPR009057">
    <property type="entry name" value="Homeodomain-like_sf"/>
</dbReference>
<dbReference type="GO" id="GO:0042796">
    <property type="term" value="P:snRNA transcription by RNA polymerase III"/>
    <property type="evidence" value="ECO:0007669"/>
    <property type="project" value="TreeGrafter"/>
</dbReference>
<dbReference type="GO" id="GO:0019185">
    <property type="term" value="C:snRNA-activating protein complex"/>
    <property type="evidence" value="ECO:0007669"/>
    <property type="project" value="TreeGrafter"/>
</dbReference>
<feature type="domain" description="Myb-like" evidence="7">
    <location>
        <begin position="124"/>
        <end position="174"/>
    </location>
</feature>
<dbReference type="PROSITE" id="PS50090">
    <property type="entry name" value="MYB_LIKE"/>
    <property type="match status" value="3"/>
</dbReference>
<dbReference type="GO" id="GO:0001006">
    <property type="term" value="F:RNA polymerase III type 3 promoter sequence-specific DNA binding"/>
    <property type="evidence" value="ECO:0007669"/>
    <property type="project" value="TreeGrafter"/>
</dbReference>
<accession>A0AAV7YP16</accession>
<evidence type="ECO:0000259" key="8">
    <source>
        <dbReference type="PROSITE" id="PS51294"/>
    </source>
</evidence>